<sequence length="153" mass="17502">MDWLIKTFDDLSTNELYEVLKLRVDVFVVEQDCPYHELDGKDQAAYHLLGYEGDKLVAYSRVFPAGVVGDHASIGRVIVHQGARKKGYGQLLMKEAISFAEKRLNIDTILIHAQCYLEQFYESFGFNKVSDPYDLDGILHIDMIRLKGEEDVN</sequence>
<gene>
    <name evidence="2" type="ORF">J7W16_00620</name>
</gene>
<dbReference type="EMBL" id="JAGKSQ010000001">
    <property type="protein sequence ID" value="MBP3949615.1"/>
    <property type="molecule type" value="Genomic_DNA"/>
</dbReference>
<dbReference type="PROSITE" id="PS51186">
    <property type="entry name" value="GNAT"/>
    <property type="match status" value="1"/>
</dbReference>
<keyword evidence="2" id="KW-0808">Transferase</keyword>
<feature type="domain" description="N-acetyltransferase" evidence="1">
    <location>
        <begin position="6"/>
        <end position="148"/>
    </location>
</feature>
<comment type="caution">
    <text evidence="2">The sequence shown here is derived from an EMBL/GenBank/DDBJ whole genome shotgun (WGS) entry which is preliminary data.</text>
</comment>
<reference evidence="2" key="1">
    <citation type="submission" date="2021-03" db="EMBL/GenBank/DDBJ databases">
        <title>Bacillus suaedae sp. nov., isolated from Suaeda aralocaspica.</title>
        <authorList>
            <person name="Lei R.F.R."/>
        </authorList>
    </citation>
    <scope>NUCLEOTIDE SEQUENCE</scope>
    <source>
        <strain evidence="2">YZJH907-2</strain>
    </source>
</reference>
<organism evidence="2 3">
    <name type="scientific">Halalkalibacter suaedae</name>
    <dbReference type="NCBI Taxonomy" id="2822140"/>
    <lineage>
        <taxon>Bacteria</taxon>
        <taxon>Bacillati</taxon>
        <taxon>Bacillota</taxon>
        <taxon>Bacilli</taxon>
        <taxon>Bacillales</taxon>
        <taxon>Bacillaceae</taxon>
        <taxon>Halalkalibacter</taxon>
    </lineage>
</organism>
<dbReference type="EC" id="2.3.1.-" evidence="2"/>
<name>A0A941ALP3_9BACI</name>
<dbReference type="GO" id="GO:0004343">
    <property type="term" value="F:glucosamine 6-phosphate N-acetyltransferase activity"/>
    <property type="evidence" value="ECO:0007669"/>
    <property type="project" value="TreeGrafter"/>
</dbReference>
<evidence type="ECO:0000259" key="1">
    <source>
        <dbReference type="PROSITE" id="PS51186"/>
    </source>
</evidence>
<dbReference type="InterPro" id="IPR000182">
    <property type="entry name" value="GNAT_dom"/>
</dbReference>
<evidence type="ECO:0000313" key="2">
    <source>
        <dbReference type="EMBL" id="MBP3949615.1"/>
    </source>
</evidence>
<evidence type="ECO:0000313" key="3">
    <source>
        <dbReference type="Proteomes" id="UP000678228"/>
    </source>
</evidence>
<keyword evidence="2" id="KW-0012">Acyltransferase</keyword>
<dbReference type="Gene3D" id="3.40.630.30">
    <property type="match status" value="1"/>
</dbReference>
<dbReference type="RefSeq" id="WP_210594998.1">
    <property type="nucleotide sequence ID" value="NZ_JAGKSQ010000001.1"/>
</dbReference>
<dbReference type="PANTHER" id="PTHR13355:SF11">
    <property type="entry name" value="GLUCOSAMINE 6-PHOSPHATE N-ACETYLTRANSFERASE"/>
    <property type="match status" value="1"/>
</dbReference>
<proteinExistence type="predicted"/>
<dbReference type="Pfam" id="PF13673">
    <property type="entry name" value="Acetyltransf_10"/>
    <property type="match status" value="1"/>
</dbReference>
<dbReference type="InterPro" id="IPR016181">
    <property type="entry name" value="Acyl_CoA_acyltransferase"/>
</dbReference>
<dbReference type="Proteomes" id="UP000678228">
    <property type="component" value="Unassembled WGS sequence"/>
</dbReference>
<dbReference type="AlphaFoldDB" id="A0A941ALP3"/>
<accession>A0A941ALP3</accession>
<dbReference type="PANTHER" id="PTHR13355">
    <property type="entry name" value="GLUCOSAMINE 6-PHOSPHATE N-ACETYLTRANSFERASE"/>
    <property type="match status" value="1"/>
</dbReference>
<keyword evidence="3" id="KW-1185">Reference proteome</keyword>
<protein>
    <submittedName>
        <fullName evidence="2">GNAT family N-acetyltransferase</fullName>
        <ecNumber evidence="2">2.3.1.-</ecNumber>
    </submittedName>
</protein>
<dbReference type="InterPro" id="IPR039143">
    <property type="entry name" value="GNPNAT1-like"/>
</dbReference>
<dbReference type="SUPFAM" id="SSF55729">
    <property type="entry name" value="Acyl-CoA N-acyltransferases (Nat)"/>
    <property type="match status" value="1"/>
</dbReference>
<dbReference type="CDD" id="cd04301">
    <property type="entry name" value="NAT_SF"/>
    <property type="match status" value="1"/>
</dbReference>